<proteinExistence type="predicted"/>
<sequence>MQRQELCLGYLPDKISNKEFRRKTKVTDTAHGISQLKWQGIDPNAIFTRHLIRRNGASPTMDSASFSHDTFLLMEMRVRNGYSPRRLKSSIGSRTPRRRKPPPAAVRRNDGSAAVSRQNRRERFNRSCRYGV</sequence>
<feature type="region of interest" description="Disordered" evidence="1">
    <location>
        <begin position="83"/>
        <end position="132"/>
    </location>
</feature>
<dbReference type="Proteomes" id="UP000299102">
    <property type="component" value="Unassembled WGS sequence"/>
</dbReference>
<evidence type="ECO:0000256" key="1">
    <source>
        <dbReference type="SAM" id="MobiDB-lite"/>
    </source>
</evidence>
<gene>
    <name evidence="2" type="ORF">EVAR_58994_1</name>
</gene>
<keyword evidence="3" id="KW-1185">Reference proteome</keyword>
<evidence type="ECO:0000313" key="2">
    <source>
        <dbReference type="EMBL" id="GBP88392.1"/>
    </source>
</evidence>
<organism evidence="2 3">
    <name type="scientific">Eumeta variegata</name>
    <name type="common">Bagworm moth</name>
    <name type="synonym">Eumeta japonica</name>
    <dbReference type="NCBI Taxonomy" id="151549"/>
    <lineage>
        <taxon>Eukaryota</taxon>
        <taxon>Metazoa</taxon>
        <taxon>Ecdysozoa</taxon>
        <taxon>Arthropoda</taxon>
        <taxon>Hexapoda</taxon>
        <taxon>Insecta</taxon>
        <taxon>Pterygota</taxon>
        <taxon>Neoptera</taxon>
        <taxon>Endopterygota</taxon>
        <taxon>Lepidoptera</taxon>
        <taxon>Glossata</taxon>
        <taxon>Ditrysia</taxon>
        <taxon>Tineoidea</taxon>
        <taxon>Psychidae</taxon>
        <taxon>Oiketicinae</taxon>
        <taxon>Eumeta</taxon>
    </lineage>
</organism>
<dbReference type="AlphaFoldDB" id="A0A4C1ZM44"/>
<accession>A0A4C1ZM44</accession>
<evidence type="ECO:0000313" key="3">
    <source>
        <dbReference type="Proteomes" id="UP000299102"/>
    </source>
</evidence>
<reference evidence="2 3" key="1">
    <citation type="journal article" date="2019" name="Commun. Biol.">
        <title>The bagworm genome reveals a unique fibroin gene that provides high tensile strength.</title>
        <authorList>
            <person name="Kono N."/>
            <person name="Nakamura H."/>
            <person name="Ohtoshi R."/>
            <person name="Tomita M."/>
            <person name="Numata K."/>
            <person name="Arakawa K."/>
        </authorList>
    </citation>
    <scope>NUCLEOTIDE SEQUENCE [LARGE SCALE GENOMIC DNA]</scope>
</reference>
<comment type="caution">
    <text evidence="2">The sequence shown here is derived from an EMBL/GenBank/DDBJ whole genome shotgun (WGS) entry which is preliminary data.</text>
</comment>
<protein>
    <submittedName>
        <fullName evidence="2">Uncharacterized protein</fullName>
    </submittedName>
</protein>
<name>A0A4C1ZM44_EUMVA</name>
<dbReference type="EMBL" id="BGZK01001929">
    <property type="protein sequence ID" value="GBP88392.1"/>
    <property type="molecule type" value="Genomic_DNA"/>
</dbReference>